<keyword evidence="2" id="KW-0614">Plasmid</keyword>
<name>A0A2L1KEI6_PSEAI</name>
<evidence type="ECO:0000313" key="2">
    <source>
        <dbReference type="EMBL" id="AVE20748.1"/>
    </source>
</evidence>
<evidence type="ECO:0000256" key="1">
    <source>
        <dbReference type="SAM" id="MobiDB-lite"/>
    </source>
</evidence>
<organism evidence="2">
    <name type="scientific">Pseudomonas aeruginosa</name>
    <dbReference type="NCBI Taxonomy" id="287"/>
    <lineage>
        <taxon>Bacteria</taxon>
        <taxon>Pseudomonadati</taxon>
        <taxon>Pseudomonadota</taxon>
        <taxon>Gammaproteobacteria</taxon>
        <taxon>Pseudomonadales</taxon>
        <taxon>Pseudomonadaceae</taxon>
        <taxon>Pseudomonas</taxon>
    </lineage>
</organism>
<reference evidence="2" key="1">
    <citation type="submission" date="2017-06" db="EMBL/GenBank/DDBJ databases">
        <title>Complete sequence of p727-IMP from clinical Pseudomonas aeruginosa.</title>
        <authorList>
            <person name="Yuan M."/>
            <person name="Feng J.2nd."/>
            <person name="Zhan Z.3rd."/>
            <person name="Jiang X.4th."/>
            <person name="Zhang D.5th."/>
            <person name="Chen X.6th."/>
            <person name="Zhao X."/>
            <person name="Che J."/>
            <person name="Lu J."/>
            <person name="Xu J."/>
            <person name="Li J."/>
            <person name="Zhou D."/>
        </authorList>
    </citation>
    <scope>NUCLEOTIDE SEQUENCE</scope>
    <source>
        <plasmid evidence="2">p727-IMP</plasmid>
    </source>
</reference>
<dbReference type="EMBL" id="MF344568">
    <property type="protein sequence ID" value="AVE20748.1"/>
    <property type="molecule type" value="Genomic_DNA"/>
</dbReference>
<sequence length="48" mass="5441">MLRNSIRKYGVSDAVKSSKLTSLDYQQQTGEHSSVLPLMARNPEDPYE</sequence>
<dbReference type="AlphaFoldDB" id="A0A2L1KEI6"/>
<protein>
    <submittedName>
        <fullName evidence="2">Uncharacterized protein</fullName>
    </submittedName>
</protein>
<accession>A0A2L1KEI6</accession>
<proteinExistence type="predicted"/>
<geneLocation type="plasmid" evidence="2">
    <name>p727-IMP</name>
</geneLocation>
<feature type="region of interest" description="Disordered" evidence="1">
    <location>
        <begin position="24"/>
        <end position="48"/>
    </location>
</feature>